<gene>
    <name evidence="12" type="ORF">I4Q42_14725</name>
</gene>
<proteinExistence type="inferred from homology"/>
<dbReference type="InterPro" id="IPR016132">
    <property type="entry name" value="Phyto_chromo_attachment"/>
</dbReference>
<keyword evidence="9" id="KW-0675">Receptor</keyword>
<evidence type="ECO:0000256" key="6">
    <source>
        <dbReference type="ARBA" id="ARBA00022679"/>
    </source>
</evidence>
<dbReference type="InterPro" id="IPR036097">
    <property type="entry name" value="HisK_dim/P_sf"/>
</dbReference>
<protein>
    <recommendedName>
        <fullName evidence="3">histidine kinase</fullName>
        <ecNumber evidence="3">2.7.13.3</ecNumber>
    </recommendedName>
</protein>
<feature type="domain" description="Phytochrome chromophore attachment site" evidence="10">
    <location>
        <begin position="141"/>
        <end position="299"/>
    </location>
</feature>
<comment type="catalytic activity">
    <reaction evidence="1">
        <text>ATP + protein L-histidine = ADP + protein N-phospho-L-histidine.</text>
        <dbReference type="EC" id="2.7.13.3"/>
    </reaction>
</comment>
<accession>A0ABS0SZ66</accession>
<evidence type="ECO:0000256" key="9">
    <source>
        <dbReference type="ARBA" id="ARBA00023170"/>
    </source>
</evidence>
<dbReference type="InterPro" id="IPR036890">
    <property type="entry name" value="HATPase_C_sf"/>
</dbReference>
<dbReference type="CDD" id="cd00082">
    <property type="entry name" value="HisKA"/>
    <property type="match status" value="1"/>
</dbReference>
<evidence type="ECO:0000256" key="7">
    <source>
        <dbReference type="ARBA" id="ARBA00022777"/>
    </source>
</evidence>
<dbReference type="InterPro" id="IPR003594">
    <property type="entry name" value="HATPase_dom"/>
</dbReference>
<dbReference type="SUPFAM" id="SSF47384">
    <property type="entry name" value="Homodimeric domain of signal transducing histidine kinase"/>
    <property type="match status" value="1"/>
</dbReference>
<comment type="similarity">
    <text evidence="2">In the N-terminal section; belongs to the phytochrome family.</text>
</comment>
<dbReference type="InterPro" id="IPR013515">
    <property type="entry name" value="Phytochrome_cen-reg"/>
</dbReference>
<keyword evidence="8" id="KW-0157">Chromophore</keyword>
<dbReference type="EC" id="2.7.13.3" evidence="3"/>
<evidence type="ECO:0000259" key="10">
    <source>
        <dbReference type="PROSITE" id="PS50046"/>
    </source>
</evidence>
<dbReference type="SUPFAM" id="SSF55781">
    <property type="entry name" value="GAF domain-like"/>
    <property type="match status" value="2"/>
</dbReference>
<evidence type="ECO:0000256" key="2">
    <source>
        <dbReference type="ARBA" id="ARBA00006402"/>
    </source>
</evidence>
<dbReference type="PROSITE" id="PS50109">
    <property type="entry name" value="HIS_KIN"/>
    <property type="match status" value="1"/>
</dbReference>
<evidence type="ECO:0000256" key="4">
    <source>
        <dbReference type="ARBA" id="ARBA00022543"/>
    </source>
</evidence>
<dbReference type="EMBL" id="JADWOX010000009">
    <property type="protein sequence ID" value="MBI1684925.1"/>
    <property type="molecule type" value="Genomic_DNA"/>
</dbReference>
<dbReference type="SUPFAM" id="SSF55874">
    <property type="entry name" value="ATPase domain of HSP90 chaperone/DNA topoisomerase II/histidine kinase"/>
    <property type="match status" value="1"/>
</dbReference>
<dbReference type="InterPro" id="IPR001294">
    <property type="entry name" value="Phytochrome"/>
</dbReference>
<keyword evidence="4" id="KW-0600">Photoreceptor protein</keyword>
<dbReference type="RefSeq" id="WP_198576835.1">
    <property type="nucleotide sequence ID" value="NZ_JADWOX010000009.1"/>
</dbReference>
<dbReference type="InterPro" id="IPR005467">
    <property type="entry name" value="His_kinase_dom"/>
</dbReference>
<dbReference type="PRINTS" id="PR01033">
    <property type="entry name" value="PHYTOCHROME"/>
</dbReference>
<sequence>MSESAQPKLDLDACAAEPIRVPGGVQPHGALAVVDLGSGEIRQASANLAAFLKLMDRPSRLDDIDPTGELATELKAWLESDEALFLRTVQLAAGPQQVAAHRSEQGAIVEFEAPPASEGETLEALYPRLRRFMGATEEARDLRAITDAAVREVWALTGFNRVMLYSFDAEGVGTVLAEDGDGILPSYLDLRFPASDIPAQARELYRLNRLRLIPDANYAPSPIEPALSPVDGKPLDLSGAALRSVSPIHLQYMRNMGTLSSMSISILVDGALWGLISGHSAQPHLVNPQVRTACDFLGQIVSLQIASRVRAQLAADHVAAKRLETALLSRLAPVQDFQVGLVDNPDLWLDLVRAQGAAIISGGAVSVVGQTPSVQEIQLLASWLQKRGEATFATDSLASLWPPAEQFAPDASGVLAISISQLHADYILWFRPEVVRTVTWSGDPTKPASDTGILHPRKSFEAWKQQVRLRGLPWTDVEIETAADFRNAIQNFVLRRAEERAELTAELERSNKELEAFSYSISHDLRAPFRHIVGYAELLKAKEAALDDKSRHYIQTIVDAALTAGRLVDDLLAFSQLGRLPVSRARVDMRKLADETRRALEVATEGRTVRWEIGALPPAFGDASLLRQVMMNLVDNALKYSRPRDEAVVTIGGEDRGEVTAYWVRDNGVGFDMAYVGKLFGVFQRLHRIEDFEGTGIGLALSKRIIDRHHGTIEAYGKLGEGATLLFTLPKADPSDDKGY</sequence>
<dbReference type="Pfam" id="PF02518">
    <property type="entry name" value="HATPase_c"/>
    <property type="match status" value="1"/>
</dbReference>
<dbReference type="PANTHER" id="PTHR42878">
    <property type="entry name" value="TWO-COMPONENT HISTIDINE KINASE"/>
    <property type="match status" value="1"/>
</dbReference>
<reference evidence="12 13" key="1">
    <citation type="submission" date="2020-11" db="EMBL/GenBank/DDBJ databases">
        <title>genome sequence of strain KACC 18849.</title>
        <authorList>
            <person name="Gao J."/>
            <person name="Zhang X."/>
        </authorList>
    </citation>
    <scope>NUCLEOTIDE SEQUENCE [LARGE SCALE GENOMIC DNA]</scope>
    <source>
        <strain evidence="12 13">KACC 18849</strain>
    </source>
</reference>
<keyword evidence="7" id="KW-0418">Kinase</keyword>
<comment type="caution">
    <text evidence="12">The sequence shown here is derived from an EMBL/GenBank/DDBJ whole genome shotgun (WGS) entry which is preliminary data.</text>
</comment>
<dbReference type="PROSITE" id="PS50046">
    <property type="entry name" value="PHYTOCHROME_2"/>
    <property type="match status" value="1"/>
</dbReference>
<dbReference type="InterPro" id="IPR003018">
    <property type="entry name" value="GAF"/>
</dbReference>
<evidence type="ECO:0000256" key="1">
    <source>
        <dbReference type="ARBA" id="ARBA00000085"/>
    </source>
</evidence>
<dbReference type="SMART" id="SM00388">
    <property type="entry name" value="HisKA"/>
    <property type="match status" value="1"/>
</dbReference>
<dbReference type="Gene3D" id="3.30.565.10">
    <property type="entry name" value="Histidine kinase-like ATPase, C-terminal domain"/>
    <property type="match status" value="1"/>
</dbReference>
<dbReference type="InterPro" id="IPR003661">
    <property type="entry name" value="HisK_dim/P_dom"/>
</dbReference>
<evidence type="ECO:0000256" key="5">
    <source>
        <dbReference type="ARBA" id="ARBA00022606"/>
    </source>
</evidence>
<dbReference type="PANTHER" id="PTHR42878:SF15">
    <property type="entry name" value="BACTERIOPHYTOCHROME"/>
    <property type="match status" value="1"/>
</dbReference>
<evidence type="ECO:0000313" key="12">
    <source>
        <dbReference type="EMBL" id="MBI1684925.1"/>
    </source>
</evidence>
<evidence type="ECO:0000256" key="8">
    <source>
        <dbReference type="ARBA" id="ARBA00022991"/>
    </source>
</evidence>
<dbReference type="InterPro" id="IPR050351">
    <property type="entry name" value="BphY/WalK/GraS-like"/>
</dbReference>
<dbReference type="SMART" id="SM00065">
    <property type="entry name" value="GAF"/>
    <property type="match status" value="1"/>
</dbReference>
<dbReference type="Pfam" id="PF00512">
    <property type="entry name" value="HisKA"/>
    <property type="match status" value="1"/>
</dbReference>
<dbReference type="Pfam" id="PF08446">
    <property type="entry name" value="PAS_2"/>
    <property type="match status" value="1"/>
</dbReference>
<dbReference type="InterPro" id="IPR043150">
    <property type="entry name" value="Phytochrome_PHY_sf"/>
</dbReference>
<evidence type="ECO:0000259" key="11">
    <source>
        <dbReference type="PROSITE" id="PS50109"/>
    </source>
</evidence>
<feature type="domain" description="Histidine kinase" evidence="11">
    <location>
        <begin position="520"/>
        <end position="733"/>
    </location>
</feature>
<keyword evidence="13" id="KW-1185">Reference proteome</keyword>
<keyword evidence="6" id="KW-0808">Transferase</keyword>
<dbReference type="InterPro" id="IPR013654">
    <property type="entry name" value="PAS_2"/>
</dbReference>
<dbReference type="Pfam" id="PF01590">
    <property type="entry name" value="GAF"/>
    <property type="match status" value="1"/>
</dbReference>
<dbReference type="Gene3D" id="3.30.450.270">
    <property type="match status" value="1"/>
</dbReference>
<evidence type="ECO:0000256" key="3">
    <source>
        <dbReference type="ARBA" id="ARBA00012438"/>
    </source>
</evidence>
<dbReference type="Pfam" id="PF00360">
    <property type="entry name" value="PHY"/>
    <property type="match status" value="1"/>
</dbReference>
<dbReference type="SMART" id="SM00387">
    <property type="entry name" value="HATPase_c"/>
    <property type="match status" value="1"/>
</dbReference>
<evidence type="ECO:0000313" key="13">
    <source>
        <dbReference type="Proteomes" id="UP000639859"/>
    </source>
</evidence>
<keyword evidence="5" id="KW-0716">Sensory transduction</keyword>
<name>A0ABS0SZ66_9CAUL</name>
<dbReference type="Proteomes" id="UP000639859">
    <property type="component" value="Unassembled WGS sequence"/>
</dbReference>
<dbReference type="Gene3D" id="3.30.450.20">
    <property type="entry name" value="PAS domain"/>
    <property type="match status" value="1"/>
</dbReference>
<dbReference type="SUPFAM" id="SSF55785">
    <property type="entry name" value="PYP-like sensor domain (PAS domain)"/>
    <property type="match status" value="1"/>
</dbReference>
<organism evidence="12 13">
    <name type="scientific">Caulobacter hibisci</name>
    <dbReference type="NCBI Taxonomy" id="2035993"/>
    <lineage>
        <taxon>Bacteria</taxon>
        <taxon>Pseudomonadati</taxon>
        <taxon>Pseudomonadota</taxon>
        <taxon>Alphaproteobacteria</taxon>
        <taxon>Caulobacterales</taxon>
        <taxon>Caulobacteraceae</taxon>
        <taxon>Caulobacter</taxon>
    </lineage>
</organism>
<dbReference type="InterPro" id="IPR035965">
    <property type="entry name" value="PAS-like_dom_sf"/>
</dbReference>
<dbReference type="InterPro" id="IPR029016">
    <property type="entry name" value="GAF-like_dom_sf"/>
</dbReference>
<dbReference type="Gene3D" id="1.10.287.130">
    <property type="match status" value="1"/>
</dbReference>
<dbReference type="Gene3D" id="3.30.450.40">
    <property type="match status" value="1"/>
</dbReference>